<comment type="caution">
    <text evidence="2">The sequence shown here is derived from an EMBL/GenBank/DDBJ whole genome shotgun (WGS) entry which is preliminary data.</text>
</comment>
<keyword evidence="1" id="KW-0732">Signal</keyword>
<reference evidence="2" key="1">
    <citation type="submission" date="2021-02" db="EMBL/GenBank/DDBJ databases">
        <authorList>
            <person name="Dougan E. K."/>
            <person name="Rhodes N."/>
            <person name="Thang M."/>
            <person name="Chan C."/>
        </authorList>
    </citation>
    <scope>NUCLEOTIDE SEQUENCE</scope>
</reference>
<dbReference type="AlphaFoldDB" id="A0A813E5X7"/>
<name>A0A813E5X7_POLGL</name>
<accession>A0A813E5X7</accession>
<sequence length="134" mass="13841">MTGYRSMSSLIVFMALLSPAKSSSSEPWQCEADDDSLSAMQVRRNGAIATDAGSVLSLGLLQKPACELKEPCKGKTDGPPVDLPPACVDTFEGCTCSAGGLSCGATTADASCHNQVPCGAHCRICHHGAFKVCC</sequence>
<gene>
    <name evidence="2" type="ORF">PGLA1383_LOCUS12843</name>
</gene>
<evidence type="ECO:0000256" key="1">
    <source>
        <dbReference type="SAM" id="SignalP"/>
    </source>
</evidence>
<proteinExistence type="predicted"/>
<organism evidence="2 3">
    <name type="scientific">Polarella glacialis</name>
    <name type="common">Dinoflagellate</name>
    <dbReference type="NCBI Taxonomy" id="89957"/>
    <lineage>
        <taxon>Eukaryota</taxon>
        <taxon>Sar</taxon>
        <taxon>Alveolata</taxon>
        <taxon>Dinophyceae</taxon>
        <taxon>Suessiales</taxon>
        <taxon>Suessiaceae</taxon>
        <taxon>Polarella</taxon>
    </lineage>
</organism>
<feature type="signal peptide" evidence="1">
    <location>
        <begin position="1"/>
        <end position="22"/>
    </location>
</feature>
<dbReference type="EMBL" id="CAJNNV010006931">
    <property type="protein sequence ID" value="CAE8594284.1"/>
    <property type="molecule type" value="Genomic_DNA"/>
</dbReference>
<feature type="chain" id="PRO_5032570083" evidence="1">
    <location>
        <begin position="23"/>
        <end position="134"/>
    </location>
</feature>
<protein>
    <submittedName>
        <fullName evidence="2">Uncharacterized protein</fullName>
    </submittedName>
</protein>
<keyword evidence="3" id="KW-1185">Reference proteome</keyword>
<dbReference type="Proteomes" id="UP000654075">
    <property type="component" value="Unassembled WGS sequence"/>
</dbReference>
<evidence type="ECO:0000313" key="3">
    <source>
        <dbReference type="Proteomes" id="UP000654075"/>
    </source>
</evidence>
<evidence type="ECO:0000313" key="2">
    <source>
        <dbReference type="EMBL" id="CAE8594284.1"/>
    </source>
</evidence>